<dbReference type="EMBL" id="ACJX03000001">
    <property type="protein sequence ID" value="KRT35068.1"/>
    <property type="molecule type" value="Genomic_DNA"/>
</dbReference>
<dbReference type="RefSeq" id="WP_057940689.1">
    <property type="nucleotide sequence ID" value="NZ_ACJX03000001.1"/>
</dbReference>
<protein>
    <recommendedName>
        <fullName evidence="3">UDP-N-acetylglucosamine kinase</fullName>
    </recommendedName>
</protein>
<keyword evidence="2" id="KW-1185">Reference proteome</keyword>
<organism evidence="1 2">
    <name type="scientific">Acetomicrobium hydrogeniformans ATCC BAA-1850</name>
    <dbReference type="NCBI Taxonomy" id="592015"/>
    <lineage>
        <taxon>Bacteria</taxon>
        <taxon>Thermotogati</taxon>
        <taxon>Synergistota</taxon>
        <taxon>Synergistia</taxon>
        <taxon>Synergistales</taxon>
        <taxon>Acetomicrobiaceae</taxon>
        <taxon>Acetomicrobium</taxon>
    </lineage>
</organism>
<name>A0A0T5X9L5_9BACT</name>
<dbReference type="Gene3D" id="3.40.50.300">
    <property type="entry name" value="P-loop containing nucleotide triphosphate hydrolases"/>
    <property type="match status" value="1"/>
</dbReference>
<evidence type="ECO:0008006" key="3">
    <source>
        <dbReference type="Google" id="ProtNLM"/>
    </source>
</evidence>
<dbReference type="OrthoDB" id="9800332at2"/>
<dbReference type="eggNOG" id="COG4639">
    <property type="taxonomic scope" value="Bacteria"/>
</dbReference>
<dbReference type="SUPFAM" id="SSF52540">
    <property type="entry name" value="P-loop containing nucleoside triphosphate hydrolases"/>
    <property type="match status" value="1"/>
</dbReference>
<comment type="caution">
    <text evidence="1">The sequence shown here is derived from an EMBL/GenBank/DDBJ whole genome shotgun (WGS) entry which is preliminary data.</text>
</comment>
<accession>A0A0T5X9L5</accession>
<evidence type="ECO:0000313" key="1">
    <source>
        <dbReference type="EMBL" id="KRT35068.1"/>
    </source>
</evidence>
<dbReference type="InterPro" id="IPR027417">
    <property type="entry name" value="P-loop_NTPase"/>
</dbReference>
<dbReference type="Proteomes" id="UP000005273">
    <property type="component" value="Unassembled WGS sequence"/>
</dbReference>
<proteinExistence type="predicted"/>
<sequence>MKKFNIIRVRKFLEIALLTKAFTIAAPKPVALIPIGPQGCGKTSLGLYLSRKIRSFEMISQDEIRKSLFLQMYPQENGVGFERIYEVLRPKEPEIRRKAIEALKSSTKEVVYVDRMNLTPASRSDFIIPERFNVAIYFDLPLDEVLRRHKNRPDKVLAIPDHIVISCFNMAEFPKRDEFDARVILSPIGIRREESGHRKDKGNLSNE</sequence>
<dbReference type="AlphaFoldDB" id="A0A0T5X9L5"/>
<reference evidence="2" key="1">
    <citation type="submission" date="2012-09" db="EMBL/GenBank/DDBJ databases">
        <authorList>
            <person name="Weinstock G."/>
            <person name="Sodergren E."/>
            <person name="Clifton S."/>
            <person name="Fulton L."/>
            <person name="Fulton B."/>
            <person name="Courtney L."/>
            <person name="Fronick C."/>
            <person name="Harrison M."/>
            <person name="Strong C."/>
            <person name="Farmer C."/>
            <person name="Delehaunty K."/>
            <person name="Markovic C."/>
            <person name="Hall O."/>
            <person name="Minx P."/>
            <person name="Tomlinson C."/>
            <person name="Mitreva M."/>
            <person name="Nelson J."/>
            <person name="Hou S."/>
            <person name="Wollam A."/>
            <person name="Pepin K.H."/>
            <person name="Johnson M."/>
            <person name="Bhonagiri V."/>
            <person name="Nash W.E."/>
            <person name="Suruliraj S."/>
            <person name="Warren W."/>
            <person name="Chinwalla A."/>
            <person name="Mardis E.R."/>
            <person name="Wilson R.K."/>
        </authorList>
    </citation>
    <scope>NUCLEOTIDE SEQUENCE [LARGE SCALE GENOMIC DNA]</scope>
    <source>
        <strain evidence="2">OS1</strain>
    </source>
</reference>
<gene>
    <name evidence="1" type="ORF">HMPREF1705_04334</name>
</gene>
<evidence type="ECO:0000313" key="2">
    <source>
        <dbReference type="Proteomes" id="UP000005273"/>
    </source>
</evidence>